<keyword evidence="7 9" id="KW-0119">Carbohydrate metabolism</keyword>
<feature type="domain" description="Carbohydrate kinase FGGY C-terminal" evidence="11">
    <location>
        <begin position="258"/>
        <end position="442"/>
    </location>
</feature>
<evidence type="ECO:0000256" key="7">
    <source>
        <dbReference type="ARBA" id="ARBA00023277"/>
    </source>
</evidence>
<protein>
    <recommendedName>
        <fullName evidence="9">Xylulose kinase</fullName>
        <shortName evidence="9">Xylulokinase</shortName>
        <ecNumber evidence="9">2.7.1.17</ecNumber>
    </recommendedName>
</protein>
<keyword evidence="4 9" id="KW-0547">Nucleotide-binding</keyword>
<dbReference type="CDD" id="cd07805">
    <property type="entry name" value="ASKHA_NBD_FGGY_CvXK-like"/>
    <property type="match status" value="1"/>
</dbReference>
<reference evidence="12" key="1">
    <citation type="journal article" date="2020" name="mSystems">
        <title>Genome- and Community-Level Interaction Insights into Carbon Utilization and Element Cycling Functions of Hydrothermarchaeota in Hydrothermal Sediment.</title>
        <authorList>
            <person name="Zhou Z."/>
            <person name="Liu Y."/>
            <person name="Xu W."/>
            <person name="Pan J."/>
            <person name="Luo Z.H."/>
            <person name="Li M."/>
        </authorList>
    </citation>
    <scope>NUCLEOTIDE SEQUENCE [LARGE SCALE GENOMIC DNA]</scope>
    <source>
        <strain evidence="12">SpSt-289</strain>
    </source>
</reference>
<dbReference type="EC" id="2.7.1.17" evidence="9"/>
<dbReference type="GO" id="GO:0005524">
    <property type="term" value="F:ATP binding"/>
    <property type="evidence" value="ECO:0007669"/>
    <property type="project" value="UniProtKB-KW"/>
</dbReference>
<accession>A0A7C1FUC9</accession>
<dbReference type="InterPro" id="IPR000577">
    <property type="entry name" value="Carb_kinase_FGGY"/>
</dbReference>
<dbReference type="InterPro" id="IPR018485">
    <property type="entry name" value="FGGY_C"/>
</dbReference>
<dbReference type="GO" id="GO:0004856">
    <property type="term" value="F:D-xylulokinase activity"/>
    <property type="evidence" value="ECO:0007669"/>
    <property type="project" value="UniProtKB-EC"/>
</dbReference>
<gene>
    <name evidence="9 12" type="primary">xylB</name>
    <name evidence="12" type="ORF">ENQ20_09705</name>
</gene>
<evidence type="ECO:0000256" key="1">
    <source>
        <dbReference type="ARBA" id="ARBA00009156"/>
    </source>
</evidence>
<evidence type="ECO:0000256" key="9">
    <source>
        <dbReference type="RuleBase" id="RU364073"/>
    </source>
</evidence>
<proteinExistence type="inferred from homology"/>
<dbReference type="PIRSF" id="PIRSF000538">
    <property type="entry name" value="GlpK"/>
    <property type="match status" value="1"/>
</dbReference>
<keyword evidence="6 9" id="KW-0067">ATP-binding</keyword>
<evidence type="ECO:0000256" key="4">
    <source>
        <dbReference type="ARBA" id="ARBA00022741"/>
    </source>
</evidence>
<name>A0A7C1FUC9_9CHLR</name>
<keyword evidence="2 9" id="KW-0859">Xylose metabolism</keyword>
<comment type="catalytic activity">
    <reaction evidence="9">
        <text>D-xylulose + ATP = D-xylulose 5-phosphate + ADP + H(+)</text>
        <dbReference type="Rhea" id="RHEA:10964"/>
        <dbReference type="ChEBI" id="CHEBI:15378"/>
        <dbReference type="ChEBI" id="CHEBI:17140"/>
        <dbReference type="ChEBI" id="CHEBI:30616"/>
        <dbReference type="ChEBI" id="CHEBI:57737"/>
        <dbReference type="ChEBI" id="CHEBI:456216"/>
        <dbReference type="EC" id="2.7.1.17"/>
    </reaction>
</comment>
<dbReference type="PROSITE" id="PS00445">
    <property type="entry name" value="FGGY_KINASES_2"/>
    <property type="match status" value="1"/>
</dbReference>
<dbReference type="PANTHER" id="PTHR43095:SF5">
    <property type="entry name" value="XYLULOSE KINASE"/>
    <property type="match status" value="1"/>
</dbReference>
<keyword evidence="3 8" id="KW-0808">Transferase</keyword>
<keyword evidence="5 8" id="KW-0418">Kinase</keyword>
<dbReference type="AlphaFoldDB" id="A0A7C1FUC9"/>
<dbReference type="Pfam" id="PF00370">
    <property type="entry name" value="FGGY_N"/>
    <property type="match status" value="1"/>
</dbReference>
<dbReference type="InterPro" id="IPR018483">
    <property type="entry name" value="Carb_kinase_FGGY_CS"/>
</dbReference>
<evidence type="ECO:0000256" key="5">
    <source>
        <dbReference type="ARBA" id="ARBA00022777"/>
    </source>
</evidence>
<sequence length="498" mass="53346">MSGKYILAHDLGTSGNKATLFDVAGRLVESAFAPYETHYPHPNWAEQNPQAWWEAVCSASRQLLSKAGVPPAEIAAVGFSGMMMGCLPVTAAGEPLRSCIIWADQRAQEEAAFIAARCGADEVYLRCGHRTSAAYVAPKILWVRNHQPEIYERAAKFLVPKDYLVYRLTGEFATDYSDASGTLLFDLTARRWHHPFLDALELSAGQLPTPYPSPTVVGRVTAQAAQATGLAVGTPVVIGGGDGSCAGVGAGVIEPGSAYCVIGTSAWISVSTLTPVPDPQQRTMTFHHVHPERYAPMGVMQLAGGAREWAWKALADGDLDLDAAAAAVEPGAGGLLFLPYLMGERSPWWNPQARGAFIGLAMPHTKAEMARAVLEGVAFGLRQILDSLREQTAGIESLRLIGGGGRSRLWPQILADVFGLPIHVLELTGEATSWGAAVTAGVGVGLYDWSIAAERSRVVQVIEPDAAHRERYEQLLSLFTESYLALAPIYAKLAASRT</sequence>
<organism evidence="12">
    <name type="scientific">Caldilinea aerophila</name>
    <dbReference type="NCBI Taxonomy" id="133453"/>
    <lineage>
        <taxon>Bacteria</taxon>
        <taxon>Bacillati</taxon>
        <taxon>Chloroflexota</taxon>
        <taxon>Caldilineae</taxon>
        <taxon>Caldilineales</taxon>
        <taxon>Caldilineaceae</taxon>
        <taxon>Caldilinea</taxon>
    </lineage>
</organism>
<dbReference type="InterPro" id="IPR043129">
    <property type="entry name" value="ATPase_NBD"/>
</dbReference>
<dbReference type="Pfam" id="PF02782">
    <property type="entry name" value="FGGY_C"/>
    <property type="match status" value="1"/>
</dbReference>
<evidence type="ECO:0000256" key="2">
    <source>
        <dbReference type="ARBA" id="ARBA00022629"/>
    </source>
</evidence>
<evidence type="ECO:0000313" key="12">
    <source>
        <dbReference type="EMBL" id="HDX31751.1"/>
    </source>
</evidence>
<dbReference type="EMBL" id="DSMG01000099">
    <property type="protein sequence ID" value="HDX31751.1"/>
    <property type="molecule type" value="Genomic_DNA"/>
</dbReference>
<dbReference type="GO" id="GO:0042732">
    <property type="term" value="P:D-xylose metabolic process"/>
    <property type="evidence" value="ECO:0007669"/>
    <property type="project" value="UniProtKB-KW"/>
</dbReference>
<dbReference type="InterPro" id="IPR006000">
    <property type="entry name" value="Xylulokinase"/>
</dbReference>
<evidence type="ECO:0000256" key="8">
    <source>
        <dbReference type="RuleBase" id="RU003733"/>
    </source>
</evidence>
<dbReference type="NCBIfam" id="TIGR01312">
    <property type="entry name" value="XylB"/>
    <property type="match status" value="1"/>
</dbReference>
<dbReference type="SUPFAM" id="SSF53067">
    <property type="entry name" value="Actin-like ATPase domain"/>
    <property type="match status" value="2"/>
</dbReference>
<dbReference type="GO" id="GO:0005997">
    <property type="term" value="P:xylulose metabolic process"/>
    <property type="evidence" value="ECO:0007669"/>
    <property type="project" value="InterPro"/>
</dbReference>
<dbReference type="PANTHER" id="PTHR43095">
    <property type="entry name" value="SUGAR KINASE"/>
    <property type="match status" value="1"/>
</dbReference>
<comment type="similarity">
    <text evidence="1 8">Belongs to the FGGY kinase family.</text>
</comment>
<dbReference type="InterPro" id="IPR050406">
    <property type="entry name" value="FGGY_Carb_Kinase"/>
</dbReference>
<feature type="domain" description="Carbohydrate kinase FGGY N-terminal" evidence="10">
    <location>
        <begin position="5"/>
        <end position="249"/>
    </location>
</feature>
<evidence type="ECO:0000259" key="10">
    <source>
        <dbReference type="Pfam" id="PF00370"/>
    </source>
</evidence>
<dbReference type="InterPro" id="IPR018484">
    <property type="entry name" value="FGGY_N"/>
</dbReference>
<dbReference type="Gene3D" id="3.30.420.40">
    <property type="match status" value="2"/>
</dbReference>
<evidence type="ECO:0000259" key="11">
    <source>
        <dbReference type="Pfam" id="PF02782"/>
    </source>
</evidence>
<comment type="caution">
    <text evidence="12">The sequence shown here is derived from an EMBL/GenBank/DDBJ whole genome shotgun (WGS) entry which is preliminary data.</text>
</comment>
<evidence type="ECO:0000256" key="3">
    <source>
        <dbReference type="ARBA" id="ARBA00022679"/>
    </source>
</evidence>
<evidence type="ECO:0000256" key="6">
    <source>
        <dbReference type="ARBA" id="ARBA00022840"/>
    </source>
</evidence>